<feature type="domain" description="DUF4488" evidence="2">
    <location>
        <begin position="32"/>
        <end position="158"/>
    </location>
</feature>
<keyword evidence="1" id="KW-0732">Signal</keyword>
<dbReference type="EMBL" id="JAHLFJ010000029">
    <property type="protein sequence ID" value="MBU3855478.1"/>
    <property type="molecule type" value="Genomic_DNA"/>
</dbReference>
<reference evidence="3" key="1">
    <citation type="journal article" date="2021" name="PeerJ">
        <title>Extensive microbial diversity within the chicken gut microbiome revealed by metagenomics and culture.</title>
        <authorList>
            <person name="Gilroy R."/>
            <person name="Ravi A."/>
            <person name="Getino M."/>
            <person name="Pursley I."/>
            <person name="Horton D.L."/>
            <person name="Alikhan N.F."/>
            <person name="Baker D."/>
            <person name="Gharbi K."/>
            <person name="Hall N."/>
            <person name="Watson M."/>
            <person name="Adriaenssens E.M."/>
            <person name="Foster-Nyarko E."/>
            <person name="Jarju S."/>
            <person name="Secka A."/>
            <person name="Antonio M."/>
            <person name="Oren A."/>
            <person name="Chaudhuri R.R."/>
            <person name="La Ragione R."/>
            <person name="Hildebrand F."/>
            <person name="Pallen M.J."/>
        </authorList>
    </citation>
    <scope>NUCLEOTIDE SEQUENCE</scope>
    <source>
        <strain evidence="3">8470</strain>
    </source>
</reference>
<gene>
    <name evidence="3" type="ORF">H9928_02780</name>
</gene>
<feature type="signal peptide" evidence="1">
    <location>
        <begin position="1"/>
        <end position="22"/>
    </location>
</feature>
<dbReference type="Proteomes" id="UP000784286">
    <property type="component" value="Unassembled WGS sequence"/>
</dbReference>
<dbReference type="AlphaFoldDB" id="A0A948X4U3"/>
<dbReference type="InterPro" id="IPR027991">
    <property type="entry name" value="DUF4488"/>
</dbReference>
<evidence type="ECO:0000313" key="4">
    <source>
        <dbReference type="Proteomes" id="UP000784286"/>
    </source>
</evidence>
<comment type="caution">
    <text evidence="3">The sequence shown here is derived from an EMBL/GenBank/DDBJ whole genome shotgun (WGS) entry which is preliminary data.</text>
</comment>
<name>A0A948X4U3_9BACT</name>
<sequence>MRMRFLFVMILGCFCGMSTVNAQDIQEKRPINLSGIWQMCFYCSASPDVPGELRTSHSLKILSNDGRFCNLVMTPAGAVIIGYGTFSLTSGTFYTEYIEKNVHLPQLEGKENKMYFEMKENGTLMTVKYFVDTDINGNKIEAWYNEVWKRVDVASSYPGDVFR</sequence>
<feature type="chain" id="PRO_5038105862" evidence="1">
    <location>
        <begin position="23"/>
        <end position="163"/>
    </location>
</feature>
<reference evidence="3" key="2">
    <citation type="submission" date="2021-04" db="EMBL/GenBank/DDBJ databases">
        <authorList>
            <person name="Gilroy R."/>
        </authorList>
    </citation>
    <scope>NUCLEOTIDE SEQUENCE</scope>
    <source>
        <strain evidence="3">8470</strain>
    </source>
</reference>
<dbReference type="Gene3D" id="2.40.128.490">
    <property type="entry name" value="Uncharacterised protein PF14869, DUF4488"/>
    <property type="match status" value="1"/>
</dbReference>
<dbReference type="Pfam" id="PF14869">
    <property type="entry name" value="DUF4488"/>
    <property type="match status" value="1"/>
</dbReference>
<evidence type="ECO:0000313" key="3">
    <source>
        <dbReference type="EMBL" id="MBU3855478.1"/>
    </source>
</evidence>
<organism evidence="3 4">
    <name type="scientific">Candidatus Phocaeicola excrementipullorum</name>
    <dbReference type="NCBI Taxonomy" id="2838731"/>
    <lineage>
        <taxon>Bacteria</taxon>
        <taxon>Pseudomonadati</taxon>
        <taxon>Bacteroidota</taxon>
        <taxon>Bacteroidia</taxon>
        <taxon>Bacteroidales</taxon>
        <taxon>Bacteroidaceae</taxon>
        <taxon>Phocaeicola</taxon>
    </lineage>
</organism>
<evidence type="ECO:0000256" key="1">
    <source>
        <dbReference type="SAM" id="SignalP"/>
    </source>
</evidence>
<evidence type="ECO:0000259" key="2">
    <source>
        <dbReference type="Pfam" id="PF14869"/>
    </source>
</evidence>
<proteinExistence type="predicted"/>
<protein>
    <submittedName>
        <fullName evidence="3">DUF4488 domain-containing protein</fullName>
    </submittedName>
</protein>
<accession>A0A948X4U3</accession>